<dbReference type="Gene3D" id="4.10.240.10">
    <property type="entry name" value="Zn(2)-C6 fungal-type DNA-binding domain"/>
    <property type="match status" value="1"/>
</dbReference>
<evidence type="ECO:0000256" key="5">
    <source>
        <dbReference type="ARBA" id="ARBA00023125"/>
    </source>
</evidence>
<dbReference type="Pfam" id="PF04082">
    <property type="entry name" value="Fungal_trans"/>
    <property type="match status" value="1"/>
</dbReference>
<evidence type="ECO:0000256" key="4">
    <source>
        <dbReference type="ARBA" id="ARBA00023015"/>
    </source>
</evidence>
<reference evidence="9 10" key="1">
    <citation type="submission" date="2024-06" db="EMBL/GenBank/DDBJ databases">
        <title>Complete genome of Phlyctema vagabunda strain 19-DSS-EL-015.</title>
        <authorList>
            <person name="Fiorenzani C."/>
        </authorList>
    </citation>
    <scope>NUCLEOTIDE SEQUENCE [LARGE SCALE GENOMIC DNA]</scope>
    <source>
        <strain evidence="9 10">19-DSS-EL-015</strain>
    </source>
</reference>
<evidence type="ECO:0000313" key="10">
    <source>
        <dbReference type="Proteomes" id="UP001629113"/>
    </source>
</evidence>
<feature type="domain" description="Xylanolytic transcriptional activator regulatory" evidence="8">
    <location>
        <begin position="292"/>
        <end position="370"/>
    </location>
</feature>
<keyword evidence="10" id="KW-1185">Reference proteome</keyword>
<sequence length="675" mass="75738">MDPLPDEPMERLVFQTSSRKIKCDRVQPCARCAKAKTDCIFRGTGEKQRPVSKAQVQALEAEIKSLRAFITRLSNVDQTERDEMLVKFNASGDSTEYIFNQTPEPPVAEIPPECTLPIRPKAGHLRKLKDGKAAQFYGPTSLFQISPADDQDVFTASVECSASHTHEMNSDIELYSRLAFAVTPQSDVCLHAMATFFIKQYQYHMCVYREYFLRDLDAGGGPYYSELLFWAICSLGSLASDDAGIRGLSDLFAGRAQDLLYGTALEVPNLTTLQALLLLGHRAIGRGNASKGWLYSGMAFRLAHEMGLHLDPSNWKGSQDSRVEREILRRVYWAVFIADKQLSLYFGRPPALYPGESDVRNTIRIPYPPEWQALLEKYLMKSSSEAAYEDGIALVASWIYLAELSKIQHRMLTEVFENRNSSLDPTVLASKVTQIHVALTKWLQDLPSKLHWTKWTVGPVPSNIIHLHMVFHTAVIILRRPARHVLQDASSVPQEDINTCYESLDVIVRLLKVYSRHYDYSHLPLTFVHTLASAASVILMKRYITATTWDDSEIVKPLELILGAIDKVSITWPCVKQVRQVLDSAMKTPTRKSSRTVSPGSFDFIAGDGLMKDLGFDQMDVNEGGFDPTTMADFDLGTLMTDDFMNHEFSWDIGLSSATFIPPLHSGGDGTSEML</sequence>
<keyword evidence="3" id="KW-0862">Zinc</keyword>
<dbReference type="InterPro" id="IPR001138">
    <property type="entry name" value="Zn2Cys6_DnaBD"/>
</dbReference>
<protein>
    <submittedName>
        <fullName evidence="9">Transcription factor</fullName>
    </submittedName>
</protein>
<evidence type="ECO:0000256" key="7">
    <source>
        <dbReference type="ARBA" id="ARBA00023242"/>
    </source>
</evidence>
<keyword evidence="5" id="KW-0238">DNA-binding</keyword>
<dbReference type="PANTHER" id="PTHR31313">
    <property type="entry name" value="TY1 ENHANCER ACTIVATOR"/>
    <property type="match status" value="1"/>
</dbReference>
<evidence type="ECO:0000256" key="2">
    <source>
        <dbReference type="ARBA" id="ARBA00022723"/>
    </source>
</evidence>
<organism evidence="9 10">
    <name type="scientific">Phlyctema vagabunda</name>
    <dbReference type="NCBI Taxonomy" id="108571"/>
    <lineage>
        <taxon>Eukaryota</taxon>
        <taxon>Fungi</taxon>
        <taxon>Dikarya</taxon>
        <taxon>Ascomycota</taxon>
        <taxon>Pezizomycotina</taxon>
        <taxon>Leotiomycetes</taxon>
        <taxon>Helotiales</taxon>
        <taxon>Dermateaceae</taxon>
        <taxon>Phlyctema</taxon>
    </lineage>
</organism>
<dbReference type="Proteomes" id="UP001629113">
    <property type="component" value="Unassembled WGS sequence"/>
</dbReference>
<dbReference type="Pfam" id="PF00172">
    <property type="entry name" value="Zn_clus"/>
    <property type="match status" value="1"/>
</dbReference>
<evidence type="ECO:0000259" key="8">
    <source>
        <dbReference type="SMART" id="SM00906"/>
    </source>
</evidence>
<dbReference type="EMBL" id="JBFCZG010000001">
    <property type="protein sequence ID" value="KAL3426637.1"/>
    <property type="molecule type" value="Genomic_DNA"/>
</dbReference>
<name>A0ABR4PU11_9HELO</name>
<evidence type="ECO:0000256" key="3">
    <source>
        <dbReference type="ARBA" id="ARBA00022833"/>
    </source>
</evidence>
<keyword evidence="4" id="KW-0805">Transcription regulation</keyword>
<dbReference type="InterPro" id="IPR051615">
    <property type="entry name" value="Transcr_Regulatory_Elem"/>
</dbReference>
<dbReference type="CDD" id="cd12148">
    <property type="entry name" value="fungal_TF_MHR"/>
    <property type="match status" value="1"/>
</dbReference>
<dbReference type="InterPro" id="IPR007219">
    <property type="entry name" value="XnlR_reg_dom"/>
</dbReference>
<dbReference type="SUPFAM" id="SSF57701">
    <property type="entry name" value="Zn2/Cys6 DNA-binding domain"/>
    <property type="match status" value="1"/>
</dbReference>
<dbReference type="SMART" id="SM00906">
    <property type="entry name" value="Fungal_trans"/>
    <property type="match status" value="1"/>
</dbReference>
<accession>A0ABR4PU11</accession>
<comment type="caution">
    <text evidence="9">The sequence shown here is derived from an EMBL/GenBank/DDBJ whole genome shotgun (WGS) entry which is preliminary data.</text>
</comment>
<evidence type="ECO:0000256" key="1">
    <source>
        <dbReference type="ARBA" id="ARBA00004123"/>
    </source>
</evidence>
<keyword evidence="7" id="KW-0539">Nucleus</keyword>
<evidence type="ECO:0000256" key="6">
    <source>
        <dbReference type="ARBA" id="ARBA00023163"/>
    </source>
</evidence>
<dbReference type="PANTHER" id="PTHR31313:SF81">
    <property type="entry name" value="TY1 ENHANCER ACTIVATOR"/>
    <property type="match status" value="1"/>
</dbReference>
<gene>
    <name evidence="9" type="ORF">PVAG01_00146</name>
</gene>
<proteinExistence type="predicted"/>
<comment type="subcellular location">
    <subcellularLocation>
        <location evidence="1">Nucleus</location>
    </subcellularLocation>
</comment>
<dbReference type="InterPro" id="IPR036864">
    <property type="entry name" value="Zn2-C6_fun-type_DNA-bd_sf"/>
</dbReference>
<keyword evidence="6" id="KW-0804">Transcription</keyword>
<dbReference type="CDD" id="cd00067">
    <property type="entry name" value="GAL4"/>
    <property type="match status" value="1"/>
</dbReference>
<evidence type="ECO:0000313" key="9">
    <source>
        <dbReference type="EMBL" id="KAL3426637.1"/>
    </source>
</evidence>
<keyword evidence="2" id="KW-0479">Metal-binding</keyword>